<proteinExistence type="predicted"/>
<sequence length="246" mass="27671">MHVTKLTISLHRAPSVDAYQVLHDSLSAIFSLRSLTMIISGWGQRTTSEAKIVLPNLEELAIETLKGHIIDDTEGFLMACGAFDCVSLKTFQAPICTCYREVGWGRPSEPNSWSNMESLANQVHFSYPRISELSLLSQNYTVGRFGWNEKTNDRGLSTFLWSLARPCTELEGEWLFPAMTHLTITLDYSHVSQALETLIILCRTRRNNGKTLPLRIIELHGVSGDAGDQDVIDQLSFLVHDVIVRY</sequence>
<dbReference type="Proteomes" id="UP000294933">
    <property type="component" value="Unassembled WGS sequence"/>
</dbReference>
<reference evidence="1 2" key="1">
    <citation type="submission" date="2018-06" db="EMBL/GenBank/DDBJ databases">
        <title>A transcriptomic atlas of mushroom development highlights an independent origin of complex multicellularity.</title>
        <authorList>
            <consortium name="DOE Joint Genome Institute"/>
            <person name="Krizsan K."/>
            <person name="Almasi E."/>
            <person name="Merenyi Z."/>
            <person name="Sahu N."/>
            <person name="Viragh M."/>
            <person name="Koszo T."/>
            <person name="Mondo S."/>
            <person name="Kiss B."/>
            <person name="Balint B."/>
            <person name="Kues U."/>
            <person name="Barry K."/>
            <person name="Hegedus J.C."/>
            <person name="Henrissat B."/>
            <person name="Johnson J."/>
            <person name="Lipzen A."/>
            <person name="Ohm R."/>
            <person name="Nagy I."/>
            <person name="Pangilinan J."/>
            <person name="Yan J."/>
            <person name="Xiong Y."/>
            <person name="Grigoriev I.V."/>
            <person name="Hibbett D.S."/>
            <person name="Nagy L.G."/>
        </authorList>
    </citation>
    <scope>NUCLEOTIDE SEQUENCE [LARGE SCALE GENOMIC DNA]</scope>
    <source>
        <strain evidence="1 2">SZMC22713</strain>
    </source>
</reference>
<organism evidence="1 2">
    <name type="scientific">Rickenella mellea</name>
    <dbReference type="NCBI Taxonomy" id="50990"/>
    <lineage>
        <taxon>Eukaryota</taxon>
        <taxon>Fungi</taxon>
        <taxon>Dikarya</taxon>
        <taxon>Basidiomycota</taxon>
        <taxon>Agaricomycotina</taxon>
        <taxon>Agaricomycetes</taxon>
        <taxon>Hymenochaetales</taxon>
        <taxon>Rickenellaceae</taxon>
        <taxon>Rickenella</taxon>
    </lineage>
</organism>
<evidence type="ECO:0008006" key="3">
    <source>
        <dbReference type="Google" id="ProtNLM"/>
    </source>
</evidence>
<dbReference type="EMBL" id="ML170297">
    <property type="protein sequence ID" value="TDL14973.1"/>
    <property type="molecule type" value="Genomic_DNA"/>
</dbReference>
<dbReference type="AlphaFoldDB" id="A0A4Y7PHK8"/>
<accession>A0A4Y7PHK8</accession>
<evidence type="ECO:0000313" key="1">
    <source>
        <dbReference type="EMBL" id="TDL14973.1"/>
    </source>
</evidence>
<evidence type="ECO:0000313" key="2">
    <source>
        <dbReference type="Proteomes" id="UP000294933"/>
    </source>
</evidence>
<keyword evidence="2" id="KW-1185">Reference proteome</keyword>
<name>A0A4Y7PHK8_9AGAM</name>
<dbReference type="VEuPathDB" id="FungiDB:BD410DRAFT_154134"/>
<gene>
    <name evidence="1" type="ORF">BD410DRAFT_154134</name>
</gene>
<protein>
    <recommendedName>
        <fullName evidence="3">F-box domain-containing protein</fullName>
    </recommendedName>
</protein>